<gene>
    <name evidence="1" type="ORF">LTS18_004923</name>
</gene>
<evidence type="ECO:0000313" key="2">
    <source>
        <dbReference type="Proteomes" id="UP001186974"/>
    </source>
</evidence>
<dbReference type="Proteomes" id="UP001186974">
    <property type="component" value="Unassembled WGS sequence"/>
</dbReference>
<accession>A0ACC3DY43</accession>
<organism evidence="1 2">
    <name type="scientific">Coniosporium uncinatum</name>
    <dbReference type="NCBI Taxonomy" id="93489"/>
    <lineage>
        <taxon>Eukaryota</taxon>
        <taxon>Fungi</taxon>
        <taxon>Dikarya</taxon>
        <taxon>Ascomycota</taxon>
        <taxon>Pezizomycotina</taxon>
        <taxon>Dothideomycetes</taxon>
        <taxon>Dothideomycetes incertae sedis</taxon>
        <taxon>Coniosporium</taxon>
    </lineage>
</organism>
<proteinExistence type="predicted"/>
<dbReference type="EMBL" id="JAWDJW010000116">
    <property type="protein sequence ID" value="KAK3081603.1"/>
    <property type="molecule type" value="Genomic_DNA"/>
</dbReference>
<name>A0ACC3DY43_9PEZI</name>
<sequence length="155" mass="17319">MTSTQRVRFLITSDTHGMTLNSDLPAALRLPTPETDVLLHCGKLTADCSSEELRRAAKLLQSVLAELRLIIAGNHDTLLDREFRLIHEGRLEEHEEALNILKQAEAVTYLEEGTHRSTLRNGATFSVYASPYTTFAVWSTVRPPCLPIPVPCRPI</sequence>
<reference evidence="1" key="1">
    <citation type="submission" date="2024-09" db="EMBL/GenBank/DDBJ databases">
        <title>Black Yeasts Isolated from many extreme environments.</title>
        <authorList>
            <person name="Coleine C."/>
            <person name="Stajich J.E."/>
            <person name="Selbmann L."/>
        </authorList>
    </citation>
    <scope>NUCLEOTIDE SEQUENCE</scope>
    <source>
        <strain evidence="1">CCFEE 5737</strain>
    </source>
</reference>
<keyword evidence="2" id="KW-1185">Reference proteome</keyword>
<protein>
    <submittedName>
        <fullName evidence="1">Uncharacterized protein</fullName>
    </submittedName>
</protein>
<evidence type="ECO:0000313" key="1">
    <source>
        <dbReference type="EMBL" id="KAK3081603.1"/>
    </source>
</evidence>
<comment type="caution">
    <text evidence="1">The sequence shown here is derived from an EMBL/GenBank/DDBJ whole genome shotgun (WGS) entry which is preliminary data.</text>
</comment>